<dbReference type="GO" id="GO:0006508">
    <property type="term" value="P:proteolysis"/>
    <property type="evidence" value="ECO:0007669"/>
    <property type="project" value="InterPro"/>
</dbReference>
<dbReference type="InterPro" id="IPR050278">
    <property type="entry name" value="Serine_Prot_S9B/DPPIV"/>
</dbReference>
<proteinExistence type="predicted"/>
<reference evidence="4 5" key="1">
    <citation type="journal article" date="2017" name="BMC Genomics">
        <title>Comparative genomic and phylogenomic analyses of the Bifidobacteriaceae family.</title>
        <authorList>
            <person name="Lugli G.A."/>
            <person name="Milani C."/>
            <person name="Turroni F."/>
            <person name="Duranti S."/>
            <person name="Mancabelli L."/>
            <person name="Mangifesta M."/>
            <person name="Ferrario C."/>
            <person name="Modesto M."/>
            <person name="Mattarelli P."/>
            <person name="Jiri K."/>
            <person name="van Sinderen D."/>
            <person name="Ventura M."/>
        </authorList>
    </citation>
    <scope>NUCLEOTIDE SEQUENCE [LARGE SCALE GENOMIC DNA]</scope>
    <source>
        <strain evidence="4 5">DSM 100201</strain>
    </source>
</reference>
<feature type="compositionally biased region" description="Low complexity" evidence="1">
    <location>
        <begin position="230"/>
        <end position="239"/>
    </location>
</feature>
<dbReference type="Gene3D" id="2.140.10.30">
    <property type="entry name" value="Dipeptidylpeptidase IV, N-terminal domain"/>
    <property type="match status" value="2"/>
</dbReference>
<dbReference type="InterPro" id="IPR002469">
    <property type="entry name" value="Peptidase_S9B_N"/>
</dbReference>
<evidence type="ECO:0000259" key="3">
    <source>
        <dbReference type="Pfam" id="PF00930"/>
    </source>
</evidence>
<keyword evidence="5" id="KW-1185">Reference proteome</keyword>
<feature type="compositionally biased region" description="Acidic residues" evidence="1">
    <location>
        <begin position="206"/>
        <end position="215"/>
    </location>
</feature>
<comment type="caution">
    <text evidence="4">The sequence shown here is derived from an EMBL/GenBank/DDBJ whole genome shotgun (WGS) entry which is preliminary data.</text>
</comment>
<feature type="region of interest" description="Disordered" evidence="1">
    <location>
        <begin position="199"/>
        <end position="241"/>
    </location>
</feature>
<sequence length="961" mass="105590">MTEQQTTDDMMTDDVTAVPGEGPATATSETIRAAIAAYPRAKARTQRFSLGAPRSATVLDDGSHALFLRSRGPEDDVTCLWLSWFDSAGNHHETLLADPRTLLSSGNGNSGNGRDIADADSDDIPDEEKARRERARESADGIVSYSVNDSGNRVVFTVGGRLWLTTFVFDGDIEFIDDVERQDPDIMLENVDFSNFANDNNAGDNGFDESGFDPDDPVRNDPTRDDSARDNSAASAAGRPAQVRVTVEDGELHAVTRELGDTWYVSAMAIRGHRSRLFRPVLNPRISPDGRLVAYTTGRMINLVVIGENGQPDDERSVCGVSDDPNVTVGLAEFAAGEEMDRYEGFWWSPDSRSLLIERADESPEPLWHISDPANPTKPAQSRHYPQALTRNADVRLFRFDIGSADHRAGNMAFASVEDLPEVWWDRRGYEYLADVHWSRGGDPLLLVQNRRQTADQVLAIKPEGSDPHVGFASQHNILDGFSLAADGDSFTGEESAKRWLPTSTLTVSGSRYWLDLIHGCPTWTPGGRLITAMPDEETDTMRLAVDGHAFTPAGWQILDVLDVTDHDVLARATRDARAVDVVSFPLPEDGQEFIGSYWQELTDDHRIDAQNGGDGADDAGGFGNRFAIDSASDGCPEPIVMNTETGVWTASRSGNGMVLLGRTMHDDRSVMLHMFGANADSGYSAIVANHADIPGFTPRTEFVRLGERGMYAAITLPSESSPYAHAEKLPVLMKPYGGPMHREVMFSRSYYWDSQWWADQGFIVVSADGRGTGARGLHWDHAMFERFDLALDDQMDAVHALPEAMSSLPLSRADCGVPEPDLDHVAMIGWSYGGYLSALAVLRAPDVFHAACAGAPPTDWTLYDTHYTERYLGLNPTVYERNSLIKDAPNLRRPLLLIHGFADDNVTVANSLRLSSALLAAGREHTMLPLTGITHMTNDETVAENLLLFQRDFLRKALAE</sequence>
<organism evidence="4 5">
    <name type="scientific">Bifidobacterium tissieri</name>
    <dbReference type="NCBI Taxonomy" id="1630162"/>
    <lineage>
        <taxon>Bacteria</taxon>
        <taxon>Bacillati</taxon>
        <taxon>Actinomycetota</taxon>
        <taxon>Actinomycetes</taxon>
        <taxon>Bifidobacteriales</taxon>
        <taxon>Bifidobacteriaceae</taxon>
        <taxon>Bifidobacterium</taxon>
    </lineage>
</organism>
<accession>A0A261FDW9</accession>
<dbReference type="GO" id="GO:0008239">
    <property type="term" value="F:dipeptidyl-peptidase activity"/>
    <property type="evidence" value="ECO:0007669"/>
    <property type="project" value="TreeGrafter"/>
</dbReference>
<evidence type="ECO:0000313" key="5">
    <source>
        <dbReference type="Proteomes" id="UP000216444"/>
    </source>
</evidence>
<dbReference type="SUPFAM" id="SSF53474">
    <property type="entry name" value="alpha/beta-Hydrolases"/>
    <property type="match status" value="1"/>
</dbReference>
<dbReference type="InterPro" id="IPR001375">
    <property type="entry name" value="Peptidase_S9_cat"/>
</dbReference>
<dbReference type="GO" id="GO:0008236">
    <property type="term" value="F:serine-type peptidase activity"/>
    <property type="evidence" value="ECO:0007669"/>
    <property type="project" value="InterPro"/>
</dbReference>
<feature type="compositionally biased region" description="Basic and acidic residues" evidence="1">
    <location>
        <begin position="127"/>
        <end position="139"/>
    </location>
</feature>
<dbReference type="Proteomes" id="UP000216444">
    <property type="component" value="Unassembled WGS sequence"/>
</dbReference>
<feature type="domain" description="Dipeptidylpeptidase IV N-terminal" evidence="3">
    <location>
        <begin position="281"/>
        <end position="467"/>
    </location>
</feature>
<dbReference type="PANTHER" id="PTHR11731:SF193">
    <property type="entry name" value="DIPEPTIDYL PEPTIDASE 9"/>
    <property type="match status" value="1"/>
</dbReference>
<dbReference type="PANTHER" id="PTHR11731">
    <property type="entry name" value="PROTEASE FAMILY S9B,C DIPEPTIDYL-PEPTIDASE IV-RELATED"/>
    <property type="match status" value="1"/>
</dbReference>
<dbReference type="Pfam" id="PF00930">
    <property type="entry name" value="DPPIV_N"/>
    <property type="match status" value="1"/>
</dbReference>
<feature type="compositionally biased region" description="Basic and acidic residues" evidence="1">
    <location>
        <begin position="216"/>
        <end position="229"/>
    </location>
</feature>
<dbReference type="AlphaFoldDB" id="A0A261FDW9"/>
<dbReference type="EMBL" id="MWWV01000009">
    <property type="protein sequence ID" value="OZG57349.1"/>
    <property type="molecule type" value="Genomic_DNA"/>
</dbReference>
<protein>
    <submittedName>
        <fullName evidence="4">Cytochrome C</fullName>
    </submittedName>
</protein>
<feature type="region of interest" description="Disordered" evidence="1">
    <location>
        <begin position="1"/>
        <end position="24"/>
    </location>
</feature>
<evidence type="ECO:0000313" key="4">
    <source>
        <dbReference type="EMBL" id="OZG57349.1"/>
    </source>
</evidence>
<gene>
    <name evidence="4" type="ORF">BTIS_1443</name>
</gene>
<dbReference type="Pfam" id="PF00326">
    <property type="entry name" value="Peptidase_S9"/>
    <property type="match status" value="1"/>
</dbReference>
<feature type="region of interest" description="Disordered" evidence="1">
    <location>
        <begin position="106"/>
        <end position="139"/>
    </location>
</feature>
<name>A0A261FDW9_9BIFI</name>
<feature type="domain" description="Peptidase S9 prolyl oligopeptidase catalytic" evidence="2">
    <location>
        <begin position="750"/>
        <end position="959"/>
    </location>
</feature>
<evidence type="ECO:0000256" key="1">
    <source>
        <dbReference type="SAM" id="MobiDB-lite"/>
    </source>
</evidence>
<dbReference type="Gene3D" id="3.40.50.1820">
    <property type="entry name" value="alpha/beta hydrolase"/>
    <property type="match status" value="1"/>
</dbReference>
<dbReference type="SUPFAM" id="SSF82171">
    <property type="entry name" value="DPP6 N-terminal domain-like"/>
    <property type="match status" value="1"/>
</dbReference>
<evidence type="ECO:0000259" key="2">
    <source>
        <dbReference type="Pfam" id="PF00326"/>
    </source>
</evidence>
<dbReference type="InterPro" id="IPR029058">
    <property type="entry name" value="AB_hydrolase_fold"/>
</dbReference>